<feature type="compositionally biased region" description="Low complexity" evidence="6">
    <location>
        <begin position="207"/>
        <end position="231"/>
    </location>
</feature>
<evidence type="ECO:0000256" key="4">
    <source>
        <dbReference type="ARBA" id="ARBA00022927"/>
    </source>
</evidence>
<dbReference type="InterPro" id="IPR042491">
    <property type="entry name" value="Vps35_C"/>
</dbReference>
<organism evidence="7">
    <name type="scientific">Corethron hystrix</name>
    <dbReference type="NCBI Taxonomy" id="216773"/>
    <lineage>
        <taxon>Eukaryota</taxon>
        <taxon>Sar</taxon>
        <taxon>Stramenopiles</taxon>
        <taxon>Ochrophyta</taxon>
        <taxon>Bacillariophyta</taxon>
        <taxon>Coscinodiscophyceae</taxon>
        <taxon>Corethrophycidae</taxon>
        <taxon>Corethrales</taxon>
        <taxon>Corethraceae</taxon>
        <taxon>Corethron</taxon>
    </lineage>
</organism>
<feature type="compositionally biased region" description="Low complexity" evidence="6">
    <location>
        <begin position="469"/>
        <end position="481"/>
    </location>
</feature>
<dbReference type="Gene3D" id="1.25.40.660">
    <property type="entry name" value="Vacuolar protein sorting-associated protein 35, helical subcomplex Vps35-C"/>
    <property type="match status" value="2"/>
</dbReference>
<feature type="region of interest" description="Disordered" evidence="6">
    <location>
        <begin position="469"/>
        <end position="490"/>
    </location>
</feature>
<accession>A0A7S1G1L1</accession>
<feature type="compositionally biased region" description="Polar residues" evidence="6">
    <location>
        <begin position="100"/>
        <end position="112"/>
    </location>
</feature>
<keyword evidence="4" id="KW-0653">Protein transport</keyword>
<keyword evidence="3" id="KW-0813">Transport</keyword>
<dbReference type="AlphaFoldDB" id="A0A7S1G1L1"/>
<evidence type="ECO:0008006" key="8">
    <source>
        <dbReference type="Google" id="ProtNLM"/>
    </source>
</evidence>
<name>A0A7S1G1L1_9STRA</name>
<sequence>MFNPAPHYPPAVGSCAPQQQQQHQHQQDQMQQQGKMQLQGQMQSQGQMQRQMPPQGQMQPQGKMPPQGQMQPQGQIQQHGQYPAQYPPYGQNYSPGPPLSTASPYGQQQQPAPSAGHSVLWQHPAPPGSYGGQQQSPSYGYPEKPFLSPPYGKPYTQAGAPSPPTVSPSYGQQSPTASAAPGHQAFQPQPPGSDNFASSSPKPPTHPYVQQQQQYQRPQQNHYQQQQQQQPKMGYLMGGAGNELANSKRRVKSAAKLMRQAMDINDIITTLDHASTLLRELSSSAAPTSSFLHATPQLTSKQYYDLYTTILDHLNQLSVFLDTSSSLPGAQYVARDIYLLVQRTPAALARCYLTLTAGAVYLRHLRNHPDDIVPQNSTPHPGCLPTTAASLLTELNDLCNAVQCPTRGLFLRNYMLHVLRDVLPDVSPLQEGGPDQLSSSGDVTQAVEFILANFDRMVTLWGRMHAQAQNNATAAQKQEPAQAKKKRDRERNELRLLVGSNLVRLSQLEHLTEDMYKEVVLPNMLDKAANGCRDTTGQSYIMDCVIQVFPDEFHISTLQTVLATLPKLKAKVNTRSILQALMKRLANYAANLPSDKSVFPEGVDAFQLFTECIAGLRKKKVQTLEFLRLQVALLAFVAKIYAGDLDKVNEVLGHAASYLSSSAKSIPLDIDAIIEIEDLLRVPLSSVGVRVLDLPAFGELMACLPWSNRREVALALVRSVVNNSSNNTRLDDVVLLDRLLTVIAPLLQDDPNASLNETANEELEVFEEEQALVGRIVHLLYSDDTDVLAKMFTVARRHFGHGGLDARLKYTLVPVVYGAVRLLHRVCEVEYPALVLVPEVKDDDKEEQKTAELEGEIEEDTNAMKETSQENVGGEEIKSAVKENIDEGKEEETTAESVVAPQPPPPFNKVTNCRKLFVFLQQTIAAMSTFYPELSIKLYLQCSLAADRCFLQSLPVKKASSDDIAISTCDFSSIAYEFISQAFGLYEEELADSKAQGRCIEALVGTLSATRCFQEEDYEALITKTTQFAAKMLKKTDQSRLVLKCSHLFFVIENHEQQPGENIYKNPKRVLECLQRALKIASSSLTSTAHLFPFVEILDHYLFFFKSNNPIITDKFLTGLIALIKDHRDTMSSETSNEEVEMYFGEIIAHIKGMKASSNTKEAGRFAPVVI</sequence>
<dbReference type="PANTHER" id="PTHR11099">
    <property type="entry name" value="VACUOLAR SORTING PROTEIN 35"/>
    <property type="match status" value="1"/>
</dbReference>
<feature type="compositionally biased region" description="Polar residues" evidence="6">
    <location>
        <begin position="167"/>
        <end position="177"/>
    </location>
</feature>
<dbReference type="GO" id="GO:0006886">
    <property type="term" value="P:intracellular protein transport"/>
    <property type="evidence" value="ECO:0007669"/>
    <property type="project" value="TreeGrafter"/>
</dbReference>
<evidence type="ECO:0000256" key="1">
    <source>
        <dbReference type="ARBA" id="ARBA00004170"/>
    </source>
</evidence>
<dbReference type="GO" id="GO:0030906">
    <property type="term" value="C:retromer, cargo-selective complex"/>
    <property type="evidence" value="ECO:0007669"/>
    <property type="project" value="InterPro"/>
</dbReference>
<evidence type="ECO:0000256" key="2">
    <source>
        <dbReference type="ARBA" id="ARBA00006536"/>
    </source>
</evidence>
<comment type="subcellular location">
    <subcellularLocation>
        <location evidence="1">Membrane</location>
        <topology evidence="1">Peripheral membrane protein</topology>
    </subcellularLocation>
</comment>
<protein>
    <recommendedName>
        <fullName evidence="8">Vacuolar protein sorting-associated protein 35</fullName>
    </recommendedName>
</protein>
<dbReference type="InterPro" id="IPR005378">
    <property type="entry name" value="Vps35"/>
</dbReference>
<comment type="similarity">
    <text evidence="2">Belongs to the VPS35 family.</text>
</comment>
<gene>
    <name evidence="7" type="ORF">CHYS00102_LOCUS30486</name>
</gene>
<dbReference type="GO" id="GO:0005829">
    <property type="term" value="C:cytosol"/>
    <property type="evidence" value="ECO:0007669"/>
    <property type="project" value="GOC"/>
</dbReference>
<dbReference type="GO" id="GO:0005770">
    <property type="term" value="C:late endosome"/>
    <property type="evidence" value="ECO:0007669"/>
    <property type="project" value="TreeGrafter"/>
</dbReference>
<evidence type="ECO:0000256" key="3">
    <source>
        <dbReference type="ARBA" id="ARBA00022448"/>
    </source>
</evidence>
<feature type="region of interest" description="Disordered" evidence="6">
    <location>
        <begin position="1"/>
        <end position="241"/>
    </location>
</feature>
<proteinExistence type="inferred from homology"/>
<feature type="compositionally biased region" description="Low complexity" evidence="6">
    <location>
        <begin position="17"/>
        <end position="84"/>
    </location>
</feature>
<reference evidence="7" key="1">
    <citation type="submission" date="2021-01" db="EMBL/GenBank/DDBJ databases">
        <authorList>
            <person name="Corre E."/>
            <person name="Pelletier E."/>
            <person name="Niang G."/>
            <person name="Scheremetjew M."/>
            <person name="Finn R."/>
            <person name="Kale V."/>
            <person name="Holt S."/>
            <person name="Cochrane G."/>
            <person name="Meng A."/>
            <person name="Brown T."/>
            <person name="Cohen L."/>
        </authorList>
    </citation>
    <scope>NUCLEOTIDE SEQUENCE</scope>
    <source>
        <strain evidence="7">308</strain>
    </source>
</reference>
<dbReference type="GO" id="GO:0042147">
    <property type="term" value="P:retrograde transport, endosome to Golgi"/>
    <property type="evidence" value="ECO:0007669"/>
    <property type="project" value="InterPro"/>
</dbReference>
<evidence type="ECO:0000256" key="5">
    <source>
        <dbReference type="ARBA" id="ARBA00023136"/>
    </source>
</evidence>
<keyword evidence="5" id="KW-0472">Membrane</keyword>
<dbReference type="EMBL" id="HBFR01041700">
    <property type="protein sequence ID" value="CAD8903267.1"/>
    <property type="molecule type" value="Transcribed_RNA"/>
</dbReference>
<dbReference type="PANTHER" id="PTHR11099:SF0">
    <property type="entry name" value="VACUOLAR PROTEIN SORTING-ASSOCIATED PROTEIN 35"/>
    <property type="match status" value="1"/>
</dbReference>
<evidence type="ECO:0000256" key="6">
    <source>
        <dbReference type="SAM" id="MobiDB-lite"/>
    </source>
</evidence>
<evidence type="ECO:0000313" key="7">
    <source>
        <dbReference type="EMBL" id="CAD8903267.1"/>
    </source>
</evidence>
<dbReference type="Pfam" id="PF03635">
    <property type="entry name" value="Vps35"/>
    <property type="match status" value="1"/>
</dbReference>